<dbReference type="HOGENOM" id="CLU_3316327_0_0_9"/>
<name>C7GG91_9FIRM</name>
<accession>C7GG91</accession>
<reference evidence="1 2" key="1">
    <citation type="submission" date="2009-08" db="EMBL/GenBank/DDBJ databases">
        <authorList>
            <person name="Weinstock G."/>
            <person name="Sodergren E."/>
            <person name="Clifton S."/>
            <person name="Fulton L."/>
            <person name="Fulton B."/>
            <person name="Courtney L."/>
            <person name="Fronick C."/>
            <person name="Harrison M."/>
            <person name="Strong C."/>
            <person name="Farmer C."/>
            <person name="Delahaunty K."/>
            <person name="Markovic C."/>
            <person name="Hall O."/>
            <person name="Minx P."/>
            <person name="Tomlinson C."/>
            <person name="Mitreva M."/>
            <person name="Nelson J."/>
            <person name="Hou S."/>
            <person name="Wollam A."/>
            <person name="Pepin K.H."/>
            <person name="Johnson M."/>
            <person name="Bhonagiri V."/>
            <person name="Nash W.E."/>
            <person name="Warren W."/>
            <person name="Chinwalla A."/>
            <person name="Mardis E.R."/>
            <person name="Wilson R.K."/>
        </authorList>
    </citation>
    <scope>NUCLEOTIDE SEQUENCE [LARGE SCALE GENOMIC DNA]</scope>
    <source>
        <strain evidence="1 2">L1-82</strain>
    </source>
</reference>
<protein>
    <submittedName>
        <fullName evidence="1">Uncharacterized protein</fullName>
    </submittedName>
</protein>
<dbReference type="Proteomes" id="UP000004828">
    <property type="component" value="Unassembled WGS sequence"/>
</dbReference>
<organism evidence="1 2">
    <name type="scientific">Roseburia intestinalis L1-82</name>
    <dbReference type="NCBI Taxonomy" id="536231"/>
    <lineage>
        <taxon>Bacteria</taxon>
        <taxon>Bacillati</taxon>
        <taxon>Bacillota</taxon>
        <taxon>Clostridia</taxon>
        <taxon>Lachnospirales</taxon>
        <taxon>Lachnospiraceae</taxon>
        <taxon>Roseburia</taxon>
    </lineage>
</organism>
<proteinExistence type="predicted"/>
<sequence length="39" mass="4748">MQKKQIIIEESLKIEKRLDIQELHLYNNLACIFRDAYLI</sequence>
<comment type="caution">
    <text evidence="1">The sequence shown here is derived from an EMBL/GenBank/DDBJ whole genome shotgun (WGS) entry which is preliminary data.</text>
</comment>
<dbReference type="EMBL" id="ABYJ02000235">
    <property type="protein sequence ID" value="EEU99172.1"/>
    <property type="molecule type" value="Genomic_DNA"/>
</dbReference>
<dbReference type="AlphaFoldDB" id="C7GG91"/>
<evidence type="ECO:0000313" key="2">
    <source>
        <dbReference type="Proteomes" id="UP000004828"/>
    </source>
</evidence>
<evidence type="ECO:0000313" key="1">
    <source>
        <dbReference type="EMBL" id="EEU99172.1"/>
    </source>
</evidence>
<gene>
    <name evidence="1" type="ORF">ROSINTL182_08967</name>
</gene>